<feature type="transmembrane region" description="Helical" evidence="7">
    <location>
        <begin position="34"/>
        <end position="52"/>
    </location>
</feature>
<keyword evidence="6 7" id="KW-0472">Membrane</keyword>
<name>A0A7V5VFS5_CALAY</name>
<dbReference type="AlphaFoldDB" id="A0A7V5VFS5"/>
<dbReference type="PIRSF" id="PIRSF019239">
    <property type="entry name" value="MrpE"/>
    <property type="match status" value="1"/>
</dbReference>
<dbReference type="GO" id="GO:0008324">
    <property type="term" value="F:monoatomic cation transmembrane transporter activity"/>
    <property type="evidence" value="ECO:0007669"/>
    <property type="project" value="InterPro"/>
</dbReference>
<reference evidence="8" key="1">
    <citation type="journal article" date="2020" name="mSystems">
        <title>Genome- and Community-Level Interaction Insights into Carbon Utilization and Element Cycling Functions of Hydrothermarchaeota in Hydrothermal Sediment.</title>
        <authorList>
            <person name="Zhou Z."/>
            <person name="Liu Y."/>
            <person name="Xu W."/>
            <person name="Pan J."/>
            <person name="Luo Z.H."/>
            <person name="Li M."/>
        </authorList>
    </citation>
    <scope>NUCLEOTIDE SEQUENCE [LARGE SCALE GENOMIC DNA]</scope>
    <source>
        <strain evidence="8">HyVt-460</strain>
    </source>
</reference>
<dbReference type="EMBL" id="DRLI01000277">
    <property type="protein sequence ID" value="HHM02784.1"/>
    <property type="molecule type" value="Genomic_DNA"/>
</dbReference>
<dbReference type="GO" id="GO:0005886">
    <property type="term" value="C:plasma membrane"/>
    <property type="evidence" value="ECO:0007669"/>
    <property type="project" value="UniProtKB-SubCell"/>
</dbReference>
<protein>
    <submittedName>
        <fullName evidence="8">Na+/H+ antiporter subunit E</fullName>
    </submittedName>
</protein>
<feature type="transmembrane region" description="Helical" evidence="7">
    <location>
        <begin position="7"/>
        <end position="28"/>
    </location>
</feature>
<sequence length="169" mass="18869">MKQSTFSLARLLVLVSLAVVLALFYAIWTHSTDPGNLSIIFLTALLVAAVFADTRKMPAITLRKILYSLAYILFLIKEIIKSNFDVARRVIQPVMPINPGIVPVKTKLKSPIGRMILANSITLTPGTLTVDVRDDHFYIHWIDVTDRDEHGATQAIVSGFEKYLEVIFG</sequence>
<feature type="transmembrane region" description="Helical" evidence="7">
    <location>
        <begin position="64"/>
        <end position="80"/>
    </location>
</feature>
<organism evidence="8">
    <name type="scientific">Caldithrix abyssi</name>
    <dbReference type="NCBI Taxonomy" id="187145"/>
    <lineage>
        <taxon>Bacteria</taxon>
        <taxon>Pseudomonadati</taxon>
        <taxon>Calditrichota</taxon>
        <taxon>Calditrichia</taxon>
        <taxon>Calditrichales</taxon>
        <taxon>Calditrichaceae</taxon>
        <taxon>Caldithrix</taxon>
    </lineage>
</organism>
<gene>
    <name evidence="8" type="ORF">ENJ15_07195</name>
</gene>
<keyword evidence="4 7" id="KW-0812">Transmembrane</keyword>
<dbReference type="Proteomes" id="UP000885771">
    <property type="component" value="Unassembled WGS sequence"/>
</dbReference>
<evidence type="ECO:0000256" key="1">
    <source>
        <dbReference type="ARBA" id="ARBA00004651"/>
    </source>
</evidence>
<evidence type="ECO:0000256" key="5">
    <source>
        <dbReference type="ARBA" id="ARBA00022989"/>
    </source>
</evidence>
<dbReference type="InterPro" id="IPR002758">
    <property type="entry name" value="Cation_antiport_E"/>
</dbReference>
<evidence type="ECO:0000256" key="3">
    <source>
        <dbReference type="ARBA" id="ARBA00022475"/>
    </source>
</evidence>
<keyword evidence="5 7" id="KW-1133">Transmembrane helix</keyword>
<dbReference type="PANTHER" id="PTHR34584:SF1">
    <property type="entry name" value="NA(+)_H(+) ANTIPORTER SUBUNIT E1"/>
    <property type="match status" value="1"/>
</dbReference>
<evidence type="ECO:0000256" key="7">
    <source>
        <dbReference type="SAM" id="Phobius"/>
    </source>
</evidence>
<accession>A0A7V5VFS5</accession>
<evidence type="ECO:0000256" key="6">
    <source>
        <dbReference type="ARBA" id="ARBA00023136"/>
    </source>
</evidence>
<comment type="subcellular location">
    <subcellularLocation>
        <location evidence="1">Cell membrane</location>
        <topology evidence="1">Multi-pass membrane protein</topology>
    </subcellularLocation>
</comment>
<proteinExistence type="inferred from homology"/>
<dbReference type="PANTHER" id="PTHR34584">
    <property type="entry name" value="NA(+)/H(+) ANTIPORTER SUBUNIT E1"/>
    <property type="match status" value="1"/>
</dbReference>
<evidence type="ECO:0000256" key="2">
    <source>
        <dbReference type="ARBA" id="ARBA00006228"/>
    </source>
</evidence>
<comment type="similarity">
    <text evidence="2">Belongs to the CPA3 antiporters (TC 2.A.63) subunit E family.</text>
</comment>
<comment type="caution">
    <text evidence="8">The sequence shown here is derived from an EMBL/GenBank/DDBJ whole genome shotgun (WGS) entry which is preliminary data.</text>
</comment>
<evidence type="ECO:0000256" key="4">
    <source>
        <dbReference type="ARBA" id="ARBA00022692"/>
    </source>
</evidence>
<evidence type="ECO:0000313" key="8">
    <source>
        <dbReference type="EMBL" id="HHM02784.1"/>
    </source>
</evidence>
<keyword evidence="3" id="KW-1003">Cell membrane</keyword>
<dbReference type="Pfam" id="PF01899">
    <property type="entry name" value="MNHE"/>
    <property type="match status" value="1"/>
</dbReference>